<keyword evidence="2" id="KW-1185">Reference proteome</keyword>
<protein>
    <submittedName>
        <fullName evidence="1">Uncharacterized protein</fullName>
    </submittedName>
</protein>
<accession>A0ABQ9GVT4</accession>
<name>A0ABQ9GVT4_9NEOP</name>
<proteinExistence type="predicted"/>
<sequence length="133" mass="15184">MQNDHMKALAEKQMKRVLKGGPIYLPTQWITVMQSTKVTGSPFEINEMDTANIYNLKQMCISFGSNFSINENGENVLRNEIKEINVEREEHFKINYKLRNEGSRDLAPAYTQVIGISAAKTMDLLLQCEAKDI</sequence>
<evidence type="ECO:0000313" key="2">
    <source>
        <dbReference type="Proteomes" id="UP001159363"/>
    </source>
</evidence>
<comment type="caution">
    <text evidence="1">The sequence shown here is derived from an EMBL/GenBank/DDBJ whole genome shotgun (WGS) entry which is preliminary data.</text>
</comment>
<reference evidence="1 2" key="1">
    <citation type="submission" date="2023-02" db="EMBL/GenBank/DDBJ databases">
        <title>LHISI_Scaffold_Assembly.</title>
        <authorList>
            <person name="Stuart O.P."/>
            <person name="Cleave R."/>
            <person name="Magrath M.J.L."/>
            <person name="Mikheyev A.S."/>
        </authorList>
    </citation>
    <scope>NUCLEOTIDE SEQUENCE [LARGE SCALE GENOMIC DNA]</scope>
    <source>
        <strain evidence="1">Daus_M_001</strain>
        <tissue evidence="1">Leg muscle</tissue>
    </source>
</reference>
<evidence type="ECO:0000313" key="1">
    <source>
        <dbReference type="EMBL" id="KAJ8876084.1"/>
    </source>
</evidence>
<organism evidence="1 2">
    <name type="scientific">Dryococelus australis</name>
    <dbReference type="NCBI Taxonomy" id="614101"/>
    <lineage>
        <taxon>Eukaryota</taxon>
        <taxon>Metazoa</taxon>
        <taxon>Ecdysozoa</taxon>
        <taxon>Arthropoda</taxon>
        <taxon>Hexapoda</taxon>
        <taxon>Insecta</taxon>
        <taxon>Pterygota</taxon>
        <taxon>Neoptera</taxon>
        <taxon>Polyneoptera</taxon>
        <taxon>Phasmatodea</taxon>
        <taxon>Verophasmatodea</taxon>
        <taxon>Anareolatae</taxon>
        <taxon>Phasmatidae</taxon>
        <taxon>Eurycanthinae</taxon>
        <taxon>Dryococelus</taxon>
    </lineage>
</organism>
<dbReference type="Proteomes" id="UP001159363">
    <property type="component" value="Chromosome 8"/>
</dbReference>
<gene>
    <name evidence="1" type="ORF">PR048_023993</name>
</gene>
<dbReference type="EMBL" id="JARBHB010000009">
    <property type="protein sequence ID" value="KAJ8876084.1"/>
    <property type="molecule type" value="Genomic_DNA"/>
</dbReference>